<keyword evidence="1" id="KW-0472">Membrane</keyword>
<dbReference type="PROSITE" id="PS00409">
    <property type="entry name" value="PROKAR_NTER_METHYL"/>
    <property type="match status" value="1"/>
</dbReference>
<dbReference type="Gene3D" id="3.30.700.10">
    <property type="entry name" value="Glycoprotein, Type 4 Pilin"/>
    <property type="match status" value="1"/>
</dbReference>
<dbReference type="EMBL" id="CP018024">
    <property type="protein sequence ID" value="APD88535.1"/>
    <property type="molecule type" value="Genomic_DNA"/>
</dbReference>
<evidence type="ECO:0000256" key="1">
    <source>
        <dbReference type="SAM" id="Phobius"/>
    </source>
</evidence>
<gene>
    <name evidence="2" type="ORF">BM524_01200</name>
</gene>
<name>A0AAC9J9H1_9ALTE</name>
<proteinExistence type="predicted"/>
<evidence type="ECO:0000313" key="2">
    <source>
        <dbReference type="EMBL" id="APD88535.1"/>
    </source>
</evidence>
<feature type="transmembrane region" description="Helical" evidence="1">
    <location>
        <begin position="12"/>
        <end position="34"/>
    </location>
</feature>
<dbReference type="InterPro" id="IPR045584">
    <property type="entry name" value="Pilin-like"/>
</dbReference>
<reference evidence="2 3" key="1">
    <citation type="submission" date="2016-11" db="EMBL/GenBank/DDBJ databases">
        <title>Networking in microbes: conjugative elements and plasmids in the genus Alteromonas.</title>
        <authorList>
            <person name="Lopez-Perez M."/>
            <person name="Ramon-Marco N."/>
            <person name="Rodriguez-Valera F."/>
        </authorList>
    </citation>
    <scope>NUCLEOTIDE SEQUENCE [LARGE SCALE GENOMIC DNA]</scope>
    <source>
        <strain evidence="2 3">CP48</strain>
    </source>
</reference>
<keyword evidence="1" id="KW-0812">Transmembrane</keyword>
<accession>A0AAC9J9H1</accession>
<keyword evidence="1" id="KW-1133">Transmembrane helix</keyword>
<evidence type="ECO:0000313" key="3">
    <source>
        <dbReference type="Proteomes" id="UP000182101"/>
    </source>
</evidence>
<protein>
    <submittedName>
        <fullName evidence="2">MSHA biogenesis protein MshA</fullName>
    </submittedName>
</protein>
<dbReference type="Proteomes" id="UP000182101">
    <property type="component" value="Chromosome"/>
</dbReference>
<dbReference type="SUPFAM" id="SSF54523">
    <property type="entry name" value="Pili subunits"/>
    <property type="match status" value="1"/>
</dbReference>
<dbReference type="AlphaFoldDB" id="A0AAC9J9H1"/>
<dbReference type="RefSeq" id="WP_071958361.1">
    <property type="nucleotide sequence ID" value="NZ_CP018024.1"/>
</dbReference>
<dbReference type="NCBIfam" id="TIGR02532">
    <property type="entry name" value="IV_pilin_GFxxxE"/>
    <property type="match status" value="1"/>
</dbReference>
<dbReference type="Pfam" id="PF07963">
    <property type="entry name" value="N_methyl"/>
    <property type="match status" value="1"/>
</dbReference>
<organism evidence="2 3">
    <name type="scientific">Alteromonas mediterranea</name>
    <dbReference type="NCBI Taxonomy" id="314275"/>
    <lineage>
        <taxon>Bacteria</taxon>
        <taxon>Pseudomonadati</taxon>
        <taxon>Pseudomonadota</taxon>
        <taxon>Gammaproteobacteria</taxon>
        <taxon>Alteromonadales</taxon>
        <taxon>Alteromonadaceae</taxon>
        <taxon>Alteromonas/Salinimonas group</taxon>
        <taxon>Alteromonas</taxon>
    </lineage>
</organism>
<dbReference type="InterPro" id="IPR012902">
    <property type="entry name" value="N_methyl_site"/>
</dbReference>
<sequence length="166" mass="17388">MQKVSTQKGFTLIELIIVIVLLGILAVTAAPKFLNLQDDARDATLEGIRASLQTSASVVNGKALINDVLGTTDTPVTLDVGADNVTIVNGYPQATELNMAALLDIDAADFGTEEISDSNSVLVYAKGFSTYSSTAPTATEAPCSVEYFNSTGEGVRPVIKVNSCVQ</sequence>